<dbReference type="InterPro" id="IPR016195">
    <property type="entry name" value="Pol/histidinol_Pase-like"/>
</dbReference>
<evidence type="ECO:0000313" key="3">
    <source>
        <dbReference type="Proteomes" id="UP000593875"/>
    </source>
</evidence>
<evidence type="ECO:0000256" key="1">
    <source>
        <dbReference type="SAM" id="SignalP"/>
    </source>
</evidence>
<keyword evidence="2" id="KW-0378">Hydrolase</keyword>
<dbReference type="KEGG" id="mlir:LPB04_07470"/>
<dbReference type="NCBIfam" id="NF038032">
    <property type="entry name" value="CehA_McbA_metalo"/>
    <property type="match status" value="1"/>
</dbReference>
<dbReference type="Proteomes" id="UP000593875">
    <property type="component" value="Chromosome"/>
</dbReference>
<accession>A0A7L9UA86</accession>
<feature type="signal peptide" evidence="1">
    <location>
        <begin position="1"/>
        <end position="25"/>
    </location>
</feature>
<feature type="chain" id="PRO_5032864196" evidence="1">
    <location>
        <begin position="26"/>
        <end position="558"/>
    </location>
</feature>
<sequence>MKTFISTPSCFALFLLCCCAPGAFAAIDEHSEFEATLFAPYRALDPGKGDARTFTLAFDYPNARQAQVVGWQLELIGPRELVVRRWQGSTPLADQPVSVQVEWSGQDAGKLAAGVYQVRLRAASRAALSHAPSADVHEQTWQIELGPPRLATLPAFAPLPVGRPGLRQPGAQASTAALPYTVYFGNLHSQTNHSDGGAELSDCKGAQDPLTAKYGPDAAFAYARNHGLDILVASEHNHMYDGSDGTEPNADPAAAKALYRKGLDIAAGFNAAHPDFLAVYGMEWGVINKGGHVNIFNSEQLLGWEKNGQGELLADVATPRSDYAFLYTLMRERGWVGQFNHPSASGQFTVNGTALGYTADGDAAMALCEVVNSTAFSSNDKEAETRRSNFEAACNKVLEAGYHVAFSTNQDNHCANWGTAYTNRTGVLIPDGEPLSQASFIDALKARRVFATMDKSSQLVLTANGRMMGERLTNSGPLNLVAHFASTAGKQVASVAIMEGVPGRNGAVTQMASEANVSFTPSVGAHFYYAKLTQADGNILWSAPVWVMQEADGTAARR</sequence>
<dbReference type="Gene3D" id="3.20.20.140">
    <property type="entry name" value="Metal-dependent hydrolases"/>
    <property type="match status" value="1"/>
</dbReference>
<dbReference type="EMBL" id="CP062941">
    <property type="protein sequence ID" value="QOL51105.1"/>
    <property type="molecule type" value="Genomic_DNA"/>
</dbReference>
<protein>
    <submittedName>
        <fullName evidence="2">CehA/McbA family metallohydrolase</fullName>
    </submittedName>
</protein>
<evidence type="ECO:0000313" key="2">
    <source>
        <dbReference type="EMBL" id="QOL51105.1"/>
    </source>
</evidence>
<dbReference type="GO" id="GO:0016787">
    <property type="term" value="F:hydrolase activity"/>
    <property type="evidence" value="ECO:0007669"/>
    <property type="project" value="UniProtKB-KW"/>
</dbReference>
<organism evidence="2 3">
    <name type="scientific">Massilia litorea</name>
    <dbReference type="NCBI Taxonomy" id="2769491"/>
    <lineage>
        <taxon>Bacteria</taxon>
        <taxon>Pseudomonadati</taxon>
        <taxon>Pseudomonadota</taxon>
        <taxon>Betaproteobacteria</taxon>
        <taxon>Burkholderiales</taxon>
        <taxon>Oxalobacteraceae</taxon>
        <taxon>Telluria group</taxon>
        <taxon>Massilia</taxon>
    </lineage>
</organism>
<gene>
    <name evidence="2" type="ORF">LPB04_07470</name>
</gene>
<keyword evidence="3" id="KW-1185">Reference proteome</keyword>
<dbReference type="AlphaFoldDB" id="A0A7L9UA86"/>
<dbReference type="RefSeq" id="WP_193688084.1">
    <property type="nucleotide sequence ID" value="NZ_CP062941.1"/>
</dbReference>
<reference evidence="2 3" key="1">
    <citation type="submission" date="2020-10" db="EMBL/GenBank/DDBJ databases">
        <title>Genome sequencing of Massilia sp. LPB0304.</title>
        <authorList>
            <person name="Kim J."/>
        </authorList>
    </citation>
    <scope>NUCLEOTIDE SEQUENCE [LARGE SCALE GENOMIC DNA]</scope>
    <source>
        <strain evidence="2 3">LPB0304</strain>
    </source>
</reference>
<keyword evidence="1" id="KW-0732">Signal</keyword>
<name>A0A7L9UA86_9BURK</name>
<dbReference type="SUPFAM" id="SSF89550">
    <property type="entry name" value="PHP domain-like"/>
    <property type="match status" value="1"/>
</dbReference>
<proteinExistence type="predicted"/>